<reference evidence="2 3" key="1">
    <citation type="submission" date="2023-05" db="EMBL/GenBank/DDBJ databases">
        <title>Comparative genomics reveals the evidence of polycyclic aromatic hydrocarbons degradation in moderately halophilic genus Pontibacillus.</title>
        <authorList>
            <person name="Yang H."/>
            <person name="Qian Z."/>
        </authorList>
    </citation>
    <scope>NUCLEOTIDE SEQUENCE [LARGE SCALE GENOMIC DNA]</scope>
    <source>
        <strain evidence="3">HN14</strain>
    </source>
</reference>
<feature type="transmembrane region" description="Helical" evidence="1">
    <location>
        <begin position="34"/>
        <end position="56"/>
    </location>
</feature>
<accession>A0ABY8V2J2</accession>
<evidence type="ECO:0000313" key="2">
    <source>
        <dbReference type="EMBL" id="WIF99477.1"/>
    </source>
</evidence>
<feature type="transmembrane region" description="Helical" evidence="1">
    <location>
        <begin position="63"/>
        <end position="78"/>
    </location>
</feature>
<dbReference type="Proteomes" id="UP001236652">
    <property type="component" value="Chromosome"/>
</dbReference>
<gene>
    <name evidence="2" type="ORF">QNI29_07420</name>
</gene>
<sequence length="79" mass="9076">MNLKKLERFTYLLLALFMVALPLIILVFDSPNNVVMIYFGVALSIVYLSKGILSFLLRRQIDYVYFIASIAIIAIIIYV</sequence>
<organism evidence="2 3">
    <name type="scientific">Pontibacillus chungwhensis</name>
    <dbReference type="NCBI Taxonomy" id="265426"/>
    <lineage>
        <taxon>Bacteria</taxon>
        <taxon>Bacillati</taxon>
        <taxon>Bacillota</taxon>
        <taxon>Bacilli</taxon>
        <taxon>Bacillales</taxon>
        <taxon>Bacillaceae</taxon>
        <taxon>Pontibacillus</taxon>
    </lineage>
</organism>
<dbReference type="EMBL" id="CP126446">
    <property type="protein sequence ID" value="WIF99477.1"/>
    <property type="molecule type" value="Genomic_DNA"/>
</dbReference>
<name>A0ABY8V2J2_9BACI</name>
<protein>
    <submittedName>
        <fullName evidence="2">Uncharacterized protein</fullName>
    </submittedName>
</protein>
<evidence type="ECO:0000313" key="3">
    <source>
        <dbReference type="Proteomes" id="UP001236652"/>
    </source>
</evidence>
<proteinExistence type="predicted"/>
<keyword evidence="1" id="KW-0472">Membrane</keyword>
<keyword evidence="1" id="KW-0812">Transmembrane</keyword>
<evidence type="ECO:0000256" key="1">
    <source>
        <dbReference type="SAM" id="Phobius"/>
    </source>
</evidence>
<keyword evidence="3" id="KW-1185">Reference proteome</keyword>
<keyword evidence="1" id="KW-1133">Transmembrane helix</keyword>
<feature type="transmembrane region" description="Helical" evidence="1">
    <location>
        <begin position="9"/>
        <end position="28"/>
    </location>
</feature>
<dbReference type="RefSeq" id="WP_231415744.1">
    <property type="nucleotide sequence ID" value="NZ_CP126446.1"/>
</dbReference>